<dbReference type="EMBL" id="JAEDAM010000006">
    <property type="protein sequence ID" value="MBS8121582.1"/>
    <property type="molecule type" value="Genomic_DNA"/>
</dbReference>
<keyword evidence="3" id="KW-1185">Reference proteome</keyword>
<evidence type="ECO:0000256" key="1">
    <source>
        <dbReference type="SAM" id="Phobius"/>
    </source>
</evidence>
<accession>A0ABS5QK22</accession>
<keyword evidence="1" id="KW-1133">Transmembrane helix</keyword>
<feature type="transmembrane region" description="Helical" evidence="1">
    <location>
        <begin position="21"/>
        <end position="42"/>
    </location>
</feature>
<feature type="transmembrane region" description="Helical" evidence="1">
    <location>
        <begin position="57"/>
        <end position="76"/>
    </location>
</feature>
<name>A0ABS5QK22_9BACT</name>
<dbReference type="RefSeq" id="WP_213348257.1">
    <property type="nucleotide sequence ID" value="NZ_JAEDAM010000006.1"/>
</dbReference>
<protein>
    <submittedName>
        <fullName evidence="2">Uncharacterized protein</fullName>
    </submittedName>
</protein>
<feature type="transmembrane region" description="Helical" evidence="1">
    <location>
        <begin position="134"/>
        <end position="155"/>
    </location>
</feature>
<dbReference type="Proteomes" id="UP000680365">
    <property type="component" value="Unassembled WGS sequence"/>
</dbReference>
<evidence type="ECO:0000313" key="2">
    <source>
        <dbReference type="EMBL" id="MBS8121582.1"/>
    </source>
</evidence>
<proteinExistence type="predicted"/>
<evidence type="ECO:0000313" key="3">
    <source>
        <dbReference type="Proteomes" id="UP000680365"/>
    </source>
</evidence>
<keyword evidence="1" id="KW-0812">Transmembrane</keyword>
<organism evidence="2 3">
    <name type="scientific">Candidatus Vampirococcus lugosii</name>
    <dbReference type="NCBI Taxonomy" id="2789015"/>
    <lineage>
        <taxon>Bacteria</taxon>
        <taxon>Candidatus Absconditibacteriota</taxon>
        <taxon>Vampirococcus</taxon>
    </lineage>
</organism>
<comment type="caution">
    <text evidence="2">The sequence shown here is derived from an EMBL/GenBank/DDBJ whole genome shotgun (WGS) entry which is preliminary data.</text>
</comment>
<keyword evidence="1" id="KW-0472">Membrane</keyword>
<sequence>MINKFPKTAASKWQRYTNIERGFMIYIVLLILSILIFPVYHINWGGVDKEVFRLFDIYSISTSIFIIFCVVFLIFWNISFRFKKIIYILLGFKENDALVNFGILLILIVSYISIADAVLMIGLYDAYVGFSSGYYISGLLLIFGLIRNIVLAIDLSTNKKKNRMINIKSNLSNNKDDDQEKIKSLFDK</sequence>
<gene>
    <name evidence="2" type="ORF">VAMP_9n110</name>
</gene>
<reference evidence="2 3" key="1">
    <citation type="journal article" date="2021" name="Nat. Commun.">
        <title>Reductive evolution and unique predatory mode in the CPR bacterium Vampirococcus lugosii.</title>
        <authorList>
            <person name="Moreira D."/>
            <person name="Zivanovic Y."/>
            <person name="Lopez-Archilla A.I."/>
            <person name="Iniesto M."/>
            <person name="Lopez-Garcia P."/>
        </authorList>
    </citation>
    <scope>NUCLEOTIDE SEQUENCE [LARGE SCALE GENOMIC DNA]</scope>
    <source>
        <strain evidence="2">Chiprana</strain>
    </source>
</reference>
<feature type="transmembrane region" description="Helical" evidence="1">
    <location>
        <begin position="97"/>
        <end position="122"/>
    </location>
</feature>